<dbReference type="RefSeq" id="WP_345050288.1">
    <property type="nucleotide sequence ID" value="NZ_BAABDK010000005.1"/>
</dbReference>
<dbReference type="EMBL" id="BAABDK010000005">
    <property type="protein sequence ID" value="GAA4025461.1"/>
    <property type="molecule type" value="Genomic_DNA"/>
</dbReference>
<gene>
    <name evidence="2" type="ORF">GCM10022409_06780</name>
</gene>
<protein>
    <recommendedName>
        <fullName evidence="4">DUF304 domain-containing protein</fullName>
    </recommendedName>
</protein>
<sequence>MTTLRLSIPNSASFGKRILNGLFAALFVLAVVLAGVLVLQHQAFFRPHFFAWGMAGLLFVAVCGGFALVFADEALGEKSYLLISENSFQIGEEAFSLSMLRKVAVVVRGTTAGTTNASGYGNRIVLSTVARQKIVLDFLLKSREELETLKKLLRMWREQGIRLKARGMGLD</sequence>
<evidence type="ECO:0008006" key="4">
    <source>
        <dbReference type="Google" id="ProtNLM"/>
    </source>
</evidence>
<feature type="transmembrane region" description="Helical" evidence="1">
    <location>
        <begin position="49"/>
        <end position="71"/>
    </location>
</feature>
<keyword evidence="1" id="KW-0472">Membrane</keyword>
<keyword evidence="1" id="KW-1133">Transmembrane helix</keyword>
<evidence type="ECO:0000313" key="2">
    <source>
        <dbReference type="EMBL" id="GAA4025461.1"/>
    </source>
</evidence>
<reference evidence="3" key="1">
    <citation type="journal article" date="2019" name="Int. J. Syst. Evol. Microbiol.">
        <title>The Global Catalogue of Microorganisms (GCM) 10K type strain sequencing project: providing services to taxonomists for standard genome sequencing and annotation.</title>
        <authorList>
            <consortium name="The Broad Institute Genomics Platform"/>
            <consortium name="The Broad Institute Genome Sequencing Center for Infectious Disease"/>
            <person name="Wu L."/>
            <person name="Ma J."/>
        </authorList>
    </citation>
    <scope>NUCLEOTIDE SEQUENCE [LARGE SCALE GENOMIC DNA]</scope>
    <source>
        <strain evidence="3">JCM 17225</strain>
    </source>
</reference>
<evidence type="ECO:0000313" key="3">
    <source>
        <dbReference type="Proteomes" id="UP001501469"/>
    </source>
</evidence>
<keyword evidence="1" id="KW-0812">Transmembrane</keyword>
<evidence type="ECO:0000256" key="1">
    <source>
        <dbReference type="SAM" id="Phobius"/>
    </source>
</evidence>
<dbReference type="Proteomes" id="UP001501469">
    <property type="component" value="Unassembled WGS sequence"/>
</dbReference>
<name>A0ABP7TF67_9BACT</name>
<comment type="caution">
    <text evidence="2">The sequence shown here is derived from an EMBL/GenBank/DDBJ whole genome shotgun (WGS) entry which is preliminary data.</text>
</comment>
<organism evidence="2 3">
    <name type="scientific">Hymenobacter glaciei</name>
    <dbReference type="NCBI Taxonomy" id="877209"/>
    <lineage>
        <taxon>Bacteria</taxon>
        <taxon>Pseudomonadati</taxon>
        <taxon>Bacteroidota</taxon>
        <taxon>Cytophagia</taxon>
        <taxon>Cytophagales</taxon>
        <taxon>Hymenobacteraceae</taxon>
        <taxon>Hymenobacter</taxon>
    </lineage>
</organism>
<proteinExistence type="predicted"/>
<keyword evidence="3" id="KW-1185">Reference proteome</keyword>
<accession>A0ABP7TF67</accession>
<feature type="transmembrane region" description="Helical" evidence="1">
    <location>
        <begin position="21"/>
        <end position="43"/>
    </location>
</feature>